<protein>
    <submittedName>
        <fullName evidence="5">Betaine-aldehyde dehydrogenase</fullName>
        <ecNumber evidence="5">1.2.1.8</ecNumber>
    </submittedName>
</protein>
<evidence type="ECO:0000256" key="1">
    <source>
        <dbReference type="ARBA" id="ARBA00023002"/>
    </source>
</evidence>
<dbReference type="STRING" id="717774.Marme_2465"/>
<dbReference type="InterPro" id="IPR016161">
    <property type="entry name" value="Ald_DH/histidinol_DH"/>
</dbReference>
<proteinExistence type="inferred from homology"/>
<evidence type="ECO:0000256" key="3">
    <source>
        <dbReference type="RuleBase" id="RU003345"/>
    </source>
</evidence>
<comment type="similarity">
    <text evidence="3">Belongs to the aldehyde dehydrogenase family.</text>
</comment>
<dbReference type="Proteomes" id="UP000001062">
    <property type="component" value="Chromosome"/>
</dbReference>
<feature type="active site" evidence="2">
    <location>
        <position position="257"/>
    </location>
</feature>
<evidence type="ECO:0000313" key="6">
    <source>
        <dbReference type="Proteomes" id="UP000001062"/>
    </source>
</evidence>
<dbReference type="RefSeq" id="WP_013661601.1">
    <property type="nucleotide sequence ID" value="NC_015276.1"/>
</dbReference>
<dbReference type="AlphaFoldDB" id="F2JVR1"/>
<name>F2JVR1_MARM1</name>
<feature type="domain" description="Aldehyde dehydrogenase" evidence="4">
    <location>
        <begin position="25"/>
        <end position="484"/>
    </location>
</feature>
<organism evidence="5 6">
    <name type="scientific">Marinomonas mediterranea (strain ATCC 700492 / JCM 21426 / NBRC 103028 / MMB-1)</name>
    <dbReference type="NCBI Taxonomy" id="717774"/>
    <lineage>
        <taxon>Bacteria</taxon>
        <taxon>Pseudomonadati</taxon>
        <taxon>Pseudomonadota</taxon>
        <taxon>Gammaproteobacteria</taxon>
        <taxon>Oceanospirillales</taxon>
        <taxon>Oceanospirillaceae</taxon>
        <taxon>Marinomonas</taxon>
    </lineage>
</organism>
<dbReference type="InterPro" id="IPR029510">
    <property type="entry name" value="Ald_DH_CS_GLU"/>
</dbReference>
<dbReference type="InterPro" id="IPR015590">
    <property type="entry name" value="Aldehyde_DH_dom"/>
</dbReference>
<dbReference type="eggNOG" id="COG1012">
    <property type="taxonomic scope" value="Bacteria"/>
</dbReference>
<dbReference type="GO" id="GO:0008802">
    <property type="term" value="F:betaine-aldehyde dehydrogenase (NAD+) activity"/>
    <property type="evidence" value="ECO:0007669"/>
    <property type="project" value="UniProtKB-EC"/>
</dbReference>
<dbReference type="InterPro" id="IPR016162">
    <property type="entry name" value="Ald_DH_N"/>
</dbReference>
<dbReference type="EMBL" id="CP002583">
    <property type="protein sequence ID" value="ADZ91697.1"/>
    <property type="molecule type" value="Genomic_DNA"/>
</dbReference>
<dbReference type="PANTHER" id="PTHR11699">
    <property type="entry name" value="ALDEHYDE DEHYDROGENASE-RELATED"/>
    <property type="match status" value="1"/>
</dbReference>
<gene>
    <name evidence="5" type="ordered locus">Marme_2465</name>
</gene>
<dbReference type="OrthoDB" id="9812625at2"/>
<dbReference type="SUPFAM" id="SSF53720">
    <property type="entry name" value="ALDH-like"/>
    <property type="match status" value="1"/>
</dbReference>
<keyword evidence="6" id="KW-1185">Reference proteome</keyword>
<dbReference type="KEGG" id="mme:Marme_2465"/>
<keyword evidence="1 3" id="KW-0560">Oxidoreductase</keyword>
<evidence type="ECO:0000256" key="2">
    <source>
        <dbReference type="PROSITE-ProRule" id="PRU10007"/>
    </source>
</evidence>
<dbReference type="FunFam" id="3.40.605.10:FF:000001">
    <property type="entry name" value="Aldehyde dehydrogenase 1"/>
    <property type="match status" value="1"/>
</dbReference>
<dbReference type="InterPro" id="IPR016163">
    <property type="entry name" value="Ald_DH_C"/>
</dbReference>
<reference evidence="5 6" key="1">
    <citation type="journal article" date="2012" name="Stand. Genomic Sci.">
        <title>Complete genome sequence of the melanogenic marine bacterium Marinomonas mediterranea type strain (MMB-1(T)).</title>
        <authorList>
            <person name="Lucas-Elio P."/>
            <person name="Goodwin L."/>
            <person name="Woyke T."/>
            <person name="Pitluck S."/>
            <person name="Nolan M."/>
            <person name="Kyrpides N.C."/>
            <person name="Detter J.C."/>
            <person name="Copeland A."/>
            <person name="Teshima H."/>
            <person name="Bruce D."/>
            <person name="Detter C."/>
            <person name="Tapia R."/>
            <person name="Han S."/>
            <person name="Land M.L."/>
            <person name="Ivanova N."/>
            <person name="Mikhailova N."/>
            <person name="Johnston A.W."/>
            <person name="Sanchez-Amat A."/>
        </authorList>
    </citation>
    <scope>NUCLEOTIDE SEQUENCE [LARGE SCALE GENOMIC DNA]</scope>
    <source>
        <strain evidence="6">ATCC 700492 / JCM 21426 / NBRC 103028 / MMB-1</strain>
    </source>
</reference>
<dbReference type="EC" id="1.2.1.8" evidence="5"/>
<dbReference type="HOGENOM" id="CLU_005391_0_0_6"/>
<evidence type="ECO:0000313" key="5">
    <source>
        <dbReference type="EMBL" id="ADZ91697.1"/>
    </source>
</evidence>
<dbReference type="Pfam" id="PF00171">
    <property type="entry name" value="Aldedh"/>
    <property type="match status" value="1"/>
</dbReference>
<dbReference type="PATRIC" id="fig|717774.3.peg.2547"/>
<dbReference type="Gene3D" id="3.40.605.10">
    <property type="entry name" value="Aldehyde Dehydrogenase, Chain A, domain 1"/>
    <property type="match status" value="1"/>
</dbReference>
<sequence>MLSFNPSEVRIPNSHFIGGIAVDGGTGIDVKRPSDNQSYASVPNATPDLVDQAVENAYRAFKESGWADLSPRDRAKAMKRWANLIENDVNTLAQLESVGSTRPISAAVNWDVPFCAEGIRFYAEYADKCGGEVIPTQSDHLGMTITEPLGVVGAIAPWNFPLVMASWKVAPAIAAGNAVVLKPSEMTPFSVVRLAELAVEAGIPPGIFNVIQGDGLVGDTLARHPMISKVTFTGSTHTGALVMTACAQSGTKPVTLELGGKSPQLVFDDIKDIDKVARRIAGAITTNSGQVCVAGSRLLVQSGVAEQLIELISSVFEEQIAQSTWQDQATLSPIISAKEVDRIDSVVRKTVEEGANLYTGGCPLETADFSAFYKPTILTDVDMSMGAVRNEIFGPVLCVETFETDDDALSLASHPSYGLSAGVHTADLNRAMRMVKSLDAGTVWVNRYGRSWDFAIPTGGFKSSGIGKDLGRQAYEANRRVKSVLIDFSE</sequence>
<evidence type="ECO:0000259" key="4">
    <source>
        <dbReference type="Pfam" id="PF00171"/>
    </source>
</evidence>
<dbReference type="Gene3D" id="3.40.309.10">
    <property type="entry name" value="Aldehyde Dehydrogenase, Chain A, domain 2"/>
    <property type="match status" value="1"/>
</dbReference>
<dbReference type="PROSITE" id="PS00687">
    <property type="entry name" value="ALDEHYDE_DEHYDR_GLU"/>
    <property type="match status" value="1"/>
</dbReference>
<accession>F2JVR1</accession>